<dbReference type="Gene3D" id="1.10.10.60">
    <property type="entry name" value="Homeodomain-like"/>
    <property type="match status" value="1"/>
</dbReference>
<keyword evidence="3" id="KW-0443">Lipid metabolism</keyword>
<evidence type="ECO:0000259" key="6">
    <source>
        <dbReference type="PROSITE" id="PS01124"/>
    </source>
</evidence>
<keyword evidence="5" id="KW-0275">Fatty acid biosynthesis</keyword>
<keyword evidence="5" id="KW-0276">Fatty acid metabolism</keyword>
<evidence type="ECO:0000256" key="2">
    <source>
        <dbReference type="ARBA" id="ARBA00022801"/>
    </source>
</evidence>
<dbReference type="Proteomes" id="UP000031670">
    <property type="component" value="Unassembled WGS sequence"/>
</dbReference>
<sequence length="437" mass="50297">MAGLAELENGYEIEREGVMVHTLLITLEGRGMLTTANYVKELEPYSMAVLPAHMPHRFELHPEDSRWKMVWILLETVPKWDNLISNGQAVLPFQSSEQIWSLMNLLHLEVDGRPSYRRLLISEVSRILAGFEPKPFSSSIRVQTLFNEIESQLHLNWTVAYIAERCFLSQEQLNRVCKSLYGVSPRKRLIELRMEKAVDLLKYEDWSVGLIASVLAITTRTISLIDLASTLAAPRESTESAVGNSMNFLAHLHIADVSNTSLVGNLLGDFVRGDPTGKYQEDWVEGIRIHRFVDSYTDNHPDIRAILPLFGQQRRFAPIALDVHWDHCLISHWGKFHSKSFKQFCRSVSSSTHPKHVSGDLPERYSRVVSSMWDGEWFESYRDMDNIGYALMRMSKRSPRMAPLADCHQHLVEHYDELEQVFLRFYPELIEAVSKIK</sequence>
<evidence type="ECO:0000256" key="4">
    <source>
        <dbReference type="ARBA" id="ARBA00023125"/>
    </source>
</evidence>
<reference evidence="7 8" key="1">
    <citation type="submission" date="2015-01" db="EMBL/GenBank/DDBJ databases">
        <title>Vibrio sp. C5 JCM 19232 whole genome shotgun sequence.</title>
        <authorList>
            <person name="Sawabe T."/>
            <person name="Meirelles P."/>
            <person name="Feng G."/>
            <person name="Sayaka M."/>
            <person name="Hattori M."/>
            <person name="Ohkuma M."/>
        </authorList>
    </citation>
    <scope>NUCLEOTIDE SEQUENCE [LARGE SCALE GENOMIC DNA]</scope>
    <source>
        <strain evidence="7 8">JCM19232</strain>
    </source>
</reference>
<reference evidence="7 8" key="2">
    <citation type="submission" date="2015-01" db="EMBL/GenBank/DDBJ databases">
        <authorList>
            <consortium name="NBRP consortium"/>
            <person name="Sawabe T."/>
            <person name="Meirelles P."/>
            <person name="Feng G."/>
            <person name="Sayaka M."/>
            <person name="Hattori M."/>
            <person name="Ohkuma M."/>
        </authorList>
    </citation>
    <scope>NUCLEOTIDE SEQUENCE [LARGE SCALE GENOMIC DNA]</scope>
    <source>
        <strain evidence="7 8">JCM19232</strain>
    </source>
</reference>
<dbReference type="PANTHER" id="PTHR38764:SF1">
    <property type="entry name" value="ACYL CARRIER PROTEIN PHOSPHODIESTERASE"/>
    <property type="match status" value="1"/>
</dbReference>
<evidence type="ECO:0000313" key="7">
    <source>
        <dbReference type="EMBL" id="GAM60014.1"/>
    </source>
</evidence>
<dbReference type="InterPro" id="IPR037923">
    <property type="entry name" value="HTH-like"/>
</dbReference>
<comment type="caution">
    <text evidence="7">The sequence shown here is derived from an EMBL/GenBank/DDBJ whole genome shotgun (WGS) entry which is preliminary data.</text>
</comment>
<dbReference type="GO" id="GO:0008770">
    <property type="term" value="F:[acyl-carrier-protein] phosphodiesterase activity"/>
    <property type="evidence" value="ECO:0007669"/>
    <property type="project" value="InterPro"/>
</dbReference>
<dbReference type="Pfam" id="PF04336">
    <property type="entry name" value="ACP_PD"/>
    <property type="match status" value="1"/>
</dbReference>
<evidence type="ECO:0000256" key="1">
    <source>
        <dbReference type="ARBA" id="ARBA00022516"/>
    </source>
</evidence>
<dbReference type="Pfam" id="PF02311">
    <property type="entry name" value="AraC_binding"/>
    <property type="match status" value="1"/>
</dbReference>
<gene>
    <name evidence="7" type="ORF">JCM19232_347</name>
</gene>
<keyword evidence="4" id="KW-0238">DNA-binding</keyword>
<dbReference type="AlphaFoldDB" id="A0A0B8PAR9"/>
<dbReference type="Gene3D" id="2.60.120.280">
    <property type="entry name" value="Regulatory protein AraC"/>
    <property type="match status" value="1"/>
</dbReference>
<dbReference type="GO" id="GO:0003700">
    <property type="term" value="F:DNA-binding transcription factor activity"/>
    <property type="evidence" value="ECO:0007669"/>
    <property type="project" value="InterPro"/>
</dbReference>
<keyword evidence="1" id="KW-0444">Lipid biosynthesis</keyword>
<dbReference type="EMBL" id="BBSA01000001">
    <property type="protein sequence ID" value="GAM60014.1"/>
    <property type="molecule type" value="Genomic_DNA"/>
</dbReference>
<protein>
    <submittedName>
        <fullName evidence="7">Acyl carrier protein phosphodiesterase</fullName>
    </submittedName>
</protein>
<dbReference type="InterPro" id="IPR003313">
    <property type="entry name" value="AraC-bd"/>
</dbReference>
<organism evidence="7 8">
    <name type="scientific">Vibrio ishigakensis</name>
    <dbReference type="NCBI Taxonomy" id="1481914"/>
    <lineage>
        <taxon>Bacteria</taxon>
        <taxon>Pseudomonadati</taxon>
        <taxon>Pseudomonadota</taxon>
        <taxon>Gammaproteobacteria</taxon>
        <taxon>Vibrionales</taxon>
        <taxon>Vibrionaceae</taxon>
        <taxon>Vibrio</taxon>
    </lineage>
</organism>
<dbReference type="InterPro" id="IPR007431">
    <property type="entry name" value="ACP_PD"/>
</dbReference>
<proteinExistence type="predicted"/>
<name>A0A0B8PAR9_9VIBR</name>
<evidence type="ECO:0000256" key="5">
    <source>
        <dbReference type="ARBA" id="ARBA00023160"/>
    </source>
</evidence>
<dbReference type="InterPro" id="IPR018060">
    <property type="entry name" value="HTH_AraC"/>
</dbReference>
<dbReference type="PANTHER" id="PTHR38764">
    <property type="entry name" value="ACYL CARRIER PROTEIN PHOSPHODIESTERASE"/>
    <property type="match status" value="1"/>
</dbReference>
<dbReference type="GO" id="GO:0006633">
    <property type="term" value="P:fatty acid biosynthetic process"/>
    <property type="evidence" value="ECO:0007669"/>
    <property type="project" value="UniProtKB-KW"/>
</dbReference>
<dbReference type="SUPFAM" id="SSF51215">
    <property type="entry name" value="Regulatory protein AraC"/>
    <property type="match status" value="1"/>
</dbReference>
<keyword evidence="2" id="KW-0378">Hydrolase</keyword>
<feature type="domain" description="HTH araC/xylS-type" evidence="6">
    <location>
        <begin position="143"/>
        <end position="212"/>
    </location>
</feature>
<dbReference type="PROSITE" id="PS01124">
    <property type="entry name" value="HTH_ARAC_FAMILY_2"/>
    <property type="match status" value="1"/>
</dbReference>
<dbReference type="GO" id="GO:0043565">
    <property type="term" value="F:sequence-specific DNA binding"/>
    <property type="evidence" value="ECO:0007669"/>
    <property type="project" value="InterPro"/>
</dbReference>
<accession>A0A0B8PAR9</accession>
<evidence type="ECO:0000256" key="3">
    <source>
        <dbReference type="ARBA" id="ARBA00023098"/>
    </source>
</evidence>
<evidence type="ECO:0000313" key="8">
    <source>
        <dbReference type="Proteomes" id="UP000031670"/>
    </source>
</evidence>